<dbReference type="Gene3D" id="1.10.3470.10">
    <property type="entry name" value="ABC transporter involved in vitamin B12 uptake, BtuC"/>
    <property type="match status" value="1"/>
</dbReference>
<dbReference type="OrthoDB" id="4455417at2"/>
<evidence type="ECO:0000256" key="4">
    <source>
        <dbReference type="ARBA" id="ARBA00022475"/>
    </source>
</evidence>
<dbReference type="EMBL" id="RJKE01000001">
    <property type="protein sequence ID" value="ROO85547.1"/>
    <property type="molecule type" value="Genomic_DNA"/>
</dbReference>
<dbReference type="GO" id="GO:0033214">
    <property type="term" value="P:siderophore-iron import into cell"/>
    <property type="evidence" value="ECO:0007669"/>
    <property type="project" value="TreeGrafter"/>
</dbReference>
<protein>
    <submittedName>
        <fullName evidence="9">Iron complex transport system permease protein</fullName>
    </submittedName>
</protein>
<evidence type="ECO:0000313" key="10">
    <source>
        <dbReference type="Proteomes" id="UP000272400"/>
    </source>
</evidence>
<feature type="transmembrane region" description="Helical" evidence="8">
    <location>
        <begin position="285"/>
        <end position="308"/>
    </location>
</feature>
<evidence type="ECO:0000313" key="9">
    <source>
        <dbReference type="EMBL" id="ROO85547.1"/>
    </source>
</evidence>
<evidence type="ECO:0000256" key="7">
    <source>
        <dbReference type="ARBA" id="ARBA00023136"/>
    </source>
</evidence>
<keyword evidence="5 8" id="KW-0812">Transmembrane</keyword>
<evidence type="ECO:0000256" key="8">
    <source>
        <dbReference type="SAM" id="Phobius"/>
    </source>
</evidence>
<keyword evidence="10" id="KW-1185">Reference proteome</keyword>
<keyword evidence="3" id="KW-0813">Transport</keyword>
<feature type="transmembrane region" description="Helical" evidence="8">
    <location>
        <begin position="74"/>
        <end position="95"/>
    </location>
</feature>
<dbReference type="SUPFAM" id="SSF81345">
    <property type="entry name" value="ABC transporter involved in vitamin B12 uptake, BtuC"/>
    <property type="match status" value="1"/>
</dbReference>
<comment type="subcellular location">
    <subcellularLocation>
        <location evidence="1">Cell membrane</location>
        <topology evidence="1">Multi-pass membrane protein</topology>
    </subcellularLocation>
</comment>
<dbReference type="Pfam" id="PF01032">
    <property type="entry name" value="FecCD"/>
    <property type="match status" value="1"/>
</dbReference>
<proteinExistence type="inferred from homology"/>
<comment type="similarity">
    <text evidence="2">Belongs to the binding-protein-dependent transport system permease family. FecCD subfamily.</text>
</comment>
<sequence>MTVSPSPVGRQFRRARLREARVAGALAVVIAALAVLGLTIGKASVSPPEVFSALIGRADAMTRFVILELRMPRMVTALLAGACLGLSGAVLQSILRNPLASPDIIGVTNSASAAGVIGLILLGISGLALSGIVLAGTVAATAVVYLLSWRRAAHQLVIVGIGVSAVCASVVSYVFTRSDIRDAQEALVWINGSLGRSGWDTALTLAVCAAALLPASLAFGRRLTVLELGDDPAAALGVKVGRTRTLMLGLAAALAAAAVAVVGPVPFVALVSAPIARRLTATGSVALLPSALIGAAVLLASDLVAQFAIPDVPLPAGVVTGVVGAPYLLWILVRSGLRRG</sequence>
<dbReference type="GO" id="GO:0005886">
    <property type="term" value="C:plasma membrane"/>
    <property type="evidence" value="ECO:0007669"/>
    <property type="project" value="UniProtKB-SubCell"/>
</dbReference>
<dbReference type="InterPro" id="IPR000522">
    <property type="entry name" value="ABC_transptr_permease_BtuC"/>
</dbReference>
<dbReference type="AlphaFoldDB" id="A0A3N1CW84"/>
<dbReference type="PANTHER" id="PTHR30472">
    <property type="entry name" value="FERRIC ENTEROBACTIN TRANSPORT SYSTEM PERMEASE PROTEIN"/>
    <property type="match status" value="1"/>
</dbReference>
<evidence type="ECO:0000256" key="5">
    <source>
        <dbReference type="ARBA" id="ARBA00022692"/>
    </source>
</evidence>
<dbReference type="PANTHER" id="PTHR30472:SF24">
    <property type="entry name" value="FERRIC ENTEROBACTIN TRANSPORT SYSTEM PERMEASE PROTEIN FEPG"/>
    <property type="match status" value="1"/>
</dbReference>
<feature type="transmembrane region" description="Helical" evidence="8">
    <location>
        <begin position="246"/>
        <end position="273"/>
    </location>
</feature>
<comment type="caution">
    <text evidence="9">The sequence shown here is derived from an EMBL/GenBank/DDBJ whole genome shotgun (WGS) entry which is preliminary data.</text>
</comment>
<feature type="transmembrane region" description="Helical" evidence="8">
    <location>
        <begin position="197"/>
        <end position="219"/>
    </location>
</feature>
<accession>A0A3N1CW84</accession>
<evidence type="ECO:0000256" key="6">
    <source>
        <dbReference type="ARBA" id="ARBA00022989"/>
    </source>
</evidence>
<keyword evidence="4" id="KW-1003">Cell membrane</keyword>
<name>A0A3N1CW84_9ACTN</name>
<dbReference type="RefSeq" id="WP_123665041.1">
    <property type="nucleotide sequence ID" value="NZ_RJKE01000001.1"/>
</dbReference>
<feature type="transmembrane region" description="Helical" evidence="8">
    <location>
        <begin position="20"/>
        <end position="40"/>
    </location>
</feature>
<keyword evidence="7 8" id="KW-0472">Membrane</keyword>
<feature type="transmembrane region" description="Helical" evidence="8">
    <location>
        <begin position="116"/>
        <end position="147"/>
    </location>
</feature>
<dbReference type="InterPro" id="IPR037294">
    <property type="entry name" value="ABC_BtuC-like"/>
</dbReference>
<evidence type="ECO:0000256" key="3">
    <source>
        <dbReference type="ARBA" id="ARBA00022448"/>
    </source>
</evidence>
<dbReference type="Proteomes" id="UP000272400">
    <property type="component" value="Unassembled WGS sequence"/>
</dbReference>
<evidence type="ECO:0000256" key="1">
    <source>
        <dbReference type="ARBA" id="ARBA00004651"/>
    </source>
</evidence>
<dbReference type="GO" id="GO:0022857">
    <property type="term" value="F:transmembrane transporter activity"/>
    <property type="evidence" value="ECO:0007669"/>
    <property type="project" value="InterPro"/>
</dbReference>
<evidence type="ECO:0000256" key="2">
    <source>
        <dbReference type="ARBA" id="ARBA00007935"/>
    </source>
</evidence>
<dbReference type="CDD" id="cd06550">
    <property type="entry name" value="TM_ABC_iron-siderophores_like"/>
    <property type="match status" value="1"/>
</dbReference>
<feature type="transmembrane region" description="Helical" evidence="8">
    <location>
        <begin position="153"/>
        <end position="176"/>
    </location>
</feature>
<organism evidence="9 10">
    <name type="scientific">Actinocorallia herbida</name>
    <dbReference type="NCBI Taxonomy" id="58109"/>
    <lineage>
        <taxon>Bacteria</taxon>
        <taxon>Bacillati</taxon>
        <taxon>Actinomycetota</taxon>
        <taxon>Actinomycetes</taxon>
        <taxon>Streptosporangiales</taxon>
        <taxon>Thermomonosporaceae</taxon>
        <taxon>Actinocorallia</taxon>
    </lineage>
</organism>
<gene>
    <name evidence="9" type="ORF">EDD29_3093</name>
</gene>
<keyword evidence="6 8" id="KW-1133">Transmembrane helix</keyword>
<reference evidence="9 10" key="1">
    <citation type="submission" date="2018-11" db="EMBL/GenBank/DDBJ databases">
        <title>Sequencing the genomes of 1000 actinobacteria strains.</title>
        <authorList>
            <person name="Klenk H.-P."/>
        </authorList>
    </citation>
    <scope>NUCLEOTIDE SEQUENCE [LARGE SCALE GENOMIC DNA]</scope>
    <source>
        <strain evidence="9 10">DSM 44254</strain>
    </source>
</reference>
<feature type="transmembrane region" description="Helical" evidence="8">
    <location>
        <begin position="314"/>
        <end position="333"/>
    </location>
</feature>